<gene>
    <name evidence="1" type="ORF">AV530_006318</name>
</gene>
<evidence type="ECO:0000313" key="2">
    <source>
        <dbReference type="Proteomes" id="UP000190648"/>
    </source>
</evidence>
<proteinExistence type="predicted"/>
<protein>
    <submittedName>
        <fullName evidence="1">Uncharacterized protein</fullName>
    </submittedName>
</protein>
<keyword evidence="2" id="KW-1185">Reference proteome</keyword>
<dbReference type="EMBL" id="LSYS01003169">
    <property type="protein sequence ID" value="OPJ83426.1"/>
    <property type="molecule type" value="Genomic_DNA"/>
</dbReference>
<dbReference type="STRING" id="372326.A0A1V4KG24"/>
<dbReference type="AlphaFoldDB" id="A0A1V4KG24"/>
<dbReference type="Proteomes" id="UP000190648">
    <property type="component" value="Unassembled WGS sequence"/>
</dbReference>
<organism evidence="1 2">
    <name type="scientific">Patagioenas fasciata monilis</name>
    <dbReference type="NCBI Taxonomy" id="372326"/>
    <lineage>
        <taxon>Eukaryota</taxon>
        <taxon>Metazoa</taxon>
        <taxon>Chordata</taxon>
        <taxon>Craniata</taxon>
        <taxon>Vertebrata</taxon>
        <taxon>Euteleostomi</taxon>
        <taxon>Archelosauria</taxon>
        <taxon>Archosauria</taxon>
        <taxon>Dinosauria</taxon>
        <taxon>Saurischia</taxon>
        <taxon>Theropoda</taxon>
        <taxon>Coelurosauria</taxon>
        <taxon>Aves</taxon>
        <taxon>Neognathae</taxon>
        <taxon>Neoaves</taxon>
        <taxon>Columbimorphae</taxon>
        <taxon>Columbiformes</taxon>
        <taxon>Columbidae</taxon>
        <taxon>Patagioenas</taxon>
    </lineage>
</organism>
<sequence length="143" mass="16309">MSALQESRRELMVQLEGLMKLLKEEELKQVVLWEQVHCTRQQLFTENDNFETTSRDGDFLLSLATLGKKATASGDKGQFAKLSAISFSLSSQASCSQTDNESYVRTDDEESCFRTDDEENSAANFTEEWNQEVQRLLTKKSHN</sequence>
<evidence type="ECO:0000313" key="1">
    <source>
        <dbReference type="EMBL" id="OPJ83426.1"/>
    </source>
</evidence>
<accession>A0A1V4KG24</accession>
<reference evidence="1 2" key="1">
    <citation type="submission" date="2016-02" db="EMBL/GenBank/DDBJ databases">
        <title>Band-tailed pigeon sequencing and assembly.</title>
        <authorList>
            <person name="Soares A.E."/>
            <person name="Novak B.J."/>
            <person name="Rice E.S."/>
            <person name="O'Connell B."/>
            <person name="Chang D."/>
            <person name="Weber S."/>
            <person name="Shapiro B."/>
        </authorList>
    </citation>
    <scope>NUCLEOTIDE SEQUENCE [LARGE SCALE GENOMIC DNA]</scope>
    <source>
        <strain evidence="1">BTP2013</strain>
        <tissue evidence="1">Blood</tissue>
    </source>
</reference>
<comment type="caution">
    <text evidence="1">The sequence shown here is derived from an EMBL/GenBank/DDBJ whole genome shotgun (WGS) entry which is preliminary data.</text>
</comment>
<name>A0A1V4KG24_PATFA</name>